<dbReference type="GO" id="GO:0003677">
    <property type="term" value="F:DNA binding"/>
    <property type="evidence" value="ECO:0007669"/>
    <property type="project" value="InterPro"/>
</dbReference>
<dbReference type="PANTHER" id="PTHR22683:SF1">
    <property type="entry name" value="TYPE VII SECRETION SYSTEM PROTEIN ESSC"/>
    <property type="match status" value="1"/>
</dbReference>
<dbReference type="RefSeq" id="WP_158036835.1">
    <property type="nucleotide sequence ID" value="NZ_BAAAZV010000001.1"/>
</dbReference>
<dbReference type="GO" id="GO:0005524">
    <property type="term" value="F:ATP binding"/>
    <property type="evidence" value="ECO:0007669"/>
    <property type="project" value="UniProtKB-UniRule"/>
</dbReference>
<keyword evidence="6" id="KW-0472">Membrane</keyword>
<dbReference type="Gene3D" id="2.60.200.20">
    <property type="match status" value="1"/>
</dbReference>
<keyword evidence="10" id="KW-1185">Reference proteome</keyword>
<evidence type="ECO:0000256" key="5">
    <source>
        <dbReference type="SAM" id="MobiDB-lite"/>
    </source>
</evidence>
<evidence type="ECO:0000259" key="7">
    <source>
        <dbReference type="PROSITE" id="PS50006"/>
    </source>
</evidence>
<name>A0A7C8BMQ6_9MICO</name>
<dbReference type="EMBL" id="WBKA01000008">
    <property type="protein sequence ID" value="KAB1631250.1"/>
    <property type="molecule type" value="Genomic_DNA"/>
</dbReference>
<evidence type="ECO:0000259" key="8">
    <source>
        <dbReference type="PROSITE" id="PS50901"/>
    </source>
</evidence>
<dbReference type="CDD" id="cd00060">
    <property type="entry name" value="FHA"/>
    <property type="match status" value="1"/>
</dbReference>
<dbReference type="InterPro" id="IPR003593">
    <property type="entry name" value="AAA+_ATPase"/>
</dbReference>
<dbReference type="SUPFAM" id="SSF52540">
    <property type="entry name" value="P-loop containing nucleoside triphosphate hydrolases"/>
    <property type="match status" value="3"/>
</dbReference>
<feature type="domain" description="FHA" evidence="7">
    <location>
        <begin position="142"/>
        <end position="191"/>
    </location>
</feature>
<evidence type="ECO:0000256" key="4">
    <source>
        <dbReference type="PROSITE-ProRule" id="PRU00289"/>
    </source>
</evidence>
<feature type="compositionally biased region" description="Polar residues" evidence="5">
    <location>
        <begin position="694"/>
        <end position="709"/>
    </location>
</feature>
<dbReference type="SMART" id="SM00382">
    <property type="entry name" value="AAA"/>
    <property type="match status" value="3"/>
</dbReference>
<dbReference type="SMART" id="SM00240">
    <property type="entry name" value="FHA"/>
    <property type="match status" value="1"/>
</dbReference>
<gene>
    <name evidence="9" type="ORF">F8O02_08585</name>
</gene>
<dbReference type="InterPro" id="IPR002543">
    <property type="entry name" value="FtsK_dom"/>
</dbReference>
<dbReference type="OrthoDB" id="9807790at2"/>
<evidence type="ECO:0000256" key="3">
    <source>
        <dbReference type="ARBA" id="ARBA00022840"/>
    </source>
</evidence>
<feature type="domain" description="FtsK" evidence="8">
    <location>
        <begin position="721"/>
        <end position="909"/>
    </location>
</feature>
<keyword evidence="6" id="KW-0812">Transmembrane</keyword>
<evidence type="ECO:0000313" key="10">
    <source>
        <dbReference type="Proteomes" id="UP000481339"/>
    </source>
</evidence>
<dbReference type="Gene3D" id="3.40.50.300">
    <property type="entry name" value="P-loop containing nucleotide triphosphate hydrolases"/>
    <property type="match status" value="4"/>
</dbReference>
<dbReference type="InterPro" id="IPR050206">
    <property type="entry name" value="FtsK/SpoIIIE/SftA"/>
</dbReference>
<dbReference type="InterPro" id="IPR032030">
    <property type="entry name" value="YscD_cytoplasmic_dom"/>
</dbReference>
<feature type="binding site" evidence="4">
    <location>
        <begin position="1070"/>
        <end position="1077"/>
    </location>
    <ligand>
        <name>ATP</name>
        <dbReference type="ChEBI" id="CHEBI:30616"/>
    </ligand>
</feature>
<evidence type="ECO:0000313" key="9">
    <source>
        <dbReference type="EMBL" id="KAB1631250.1"/>
    </source>
</evidence>
<dbReference type="PROSITE" id="PS50901">
    <property type="entry name" value="FTSK"/>
    <property type="match status" value="2"/>
</dbReference>
<proteinExistence type="predicted"/>
<sequence length="1547" mass="164651">MRIAITLQREDGPRDVVVTAEPRTTVGEVALALQRSRSPGRRGAPVLDDPAPRADADGVLTLRALSPSDRPLPGRAPTDRPPLDPSAALASSGLRSGMTVALHRLTGPAAERVISHTDLRALFRVADGPDAGQEFLVAAQGRTIGRGIGNALRVTDQTVSQRHARLRLEPDGVRITDLNSANGLVMDGERTTEALVRPGDEIALGRTVLTLVSLTSEGGPVLLGEGTGGDLLVRSARVEARFPGEELEAPRVPRHQRSQPMPWLVMVAPLVMGVVLWLFTRSLLSVIFVSLSPLMVLGNYLSQRWQSRRAEQEATRRFDERLAAFDTRLDELAERERRVRLAETPAAAEIVDAACRRGALLWTRRPEHWGFLALRLGLGVLPPRTTVKAIGEQEDEIEDCVLRRDRVLERHRAIEGVPVAERLDIAGGLAVQHTGPAGLDCLNALLVQLAGLQSPAELLVAVLTENALVPRYDWLKWLPHTARCTQWLGVPALAASSAGGARLLAALEREVESRLAATRAAEAAAAGRLRPPIDEDDALEGVARTSGTSERAEAESMPAVALVVIGEPPVSTARLLRLAERGVAAGVHPVWVGRPDAPVPAVCRTFLRLPMTSAPVGTVGYVREGRTVEDVRVDTLPTADAIRFARTISGLEDALGEEDADADLPESVMLLDLIGEGFASSPDAVLDRWRQGGTLPSSGATPAPRSTGSGRLAAYVGQGPDGAVQLDLRAQGPHALIGGTTGSGKSEFLQTWVLAMAVEHSPARVTFLFVDYKGGSAFADCVRLPHGVGLVTDLNSHLVRRVLDSLRAELTRRERLFNRHGVKDLLSFEATSDPACPPALVIVVDEFAALVAEIPEFVDGMVDIAQRGRSLGIHLILATQRPAGVIRDNLRANTNLRIALRMADAADSTDVVGDPVAAGFSADTPGRAVGKTGAGRLVPFQSAYAGGHRTVSQAPSVRVEDLVFGAGGAWERSEVPVHVSAAADERPDITRIVATVRSAAERVGLDAPRRPWLDELAGEIPLERLLATPEAAERIAAGAIPFGLGDDPAEQRQLPMGFDPERDGHLAVFGTAGSGKTTVLRTLVAALAQGEERDRVHVQALDLAAGGLASLSVLPCVGSVIGGDDADRVSRLIGLIRAEIEQRAPRFAAVRAGGLAEYRRLSGERDLPRIVLLLDGMAAFRSEYEFQSHSKVFDGLLQILTDGRQVGVHVVLTADRPGALSPSVASAVPRRLVLRLADATDYASFELPQDVLGPDSPPGRCLFDRLETQVATLRGTASVVEQGIALDELGARLRAEGVAQAPAVRSLPERVALADVADAARPDLLPIGIADNTLAPAGIEPAGTFMISGPSGSGRTTALRTIARMAGRVGGFRTVLLSAWARTTLDAGEDAALWQTVLRGPDAVREALPELTTAATVPATADHRLCLVVEDISGFLGSGVDTSLTELLKTARRAGHLVVAEAETSDWGQSWPLIMELRRGRRGLALQPDQQDGDLLFRTSFPRASRSGLPEGRGYLIERGRAREIQVARWARPRDGSAGAEATCAPG</sequence>
<dbReference type="InterPro" id="IPR027417">
    <property type="entry name" value="P-loop_NTPase"/>
</dbReference>
<accession>A0A7C8BMQ6</accession>
<organism evidence="9 10">
    <name type="scientific">Pseudoclavibacter caeni</name>
    <dbReference type="NCBI Taxonomy" id="908846"/>
    <lineage>
        <taxon>Bacteria</taxon>
        <taxon>Bacillati</taxon>
        <taxon>Actinomycetota</taxon>
        <taxon>Actinomycetes</taxon>
        <taxon>Micrococcales</taxon>
        <taxon>Microbacteriaceae</taxon>
        <taxon>Pseudoclavibacter</taxon>
    </lineage>
</organism>
<dbReference type="SUPFAM" id="SSF49879">
    <property type="entry name" value="SMAD/FHA domain"/>
    <property type="match status" value="1"/>
</dbReference>
<dbReference type="PANTHER" id="PTHR22683">
    <property type="entry name" value="SPORULATION PROTEIN RELATED"/>
    <property type="match status" value="1"/>
</dbReference>
<dbReference type="Pfam" id="PF16697">
    <property type="entry name" value="Yop-YscD_cpl"/>
    <property type="match status" value="1"/>
</dbReference>
<dbReference type="Pfam" id="PF01580">
    <property type="entry name" value="FtsK_SpoIIIE"/>
    <property type="match status" value="2"/>
</dbReference>
<keyword evidence="6" id="KW-1133">Transmembrane helix</keyword>
<evidence type="ECO:0000256" key="1">
    <source>
        <dbReference type="ARBA" id="ARBA00022553"/>
    </source>
</evidence>
<feature type="domain" description="FtsK" evidence="8">
    <location>
        <begin position="1053"/>
        <end position="1243"/>
    </location>
</feature>
<keyword evidence="2 4" id="KW-0547">Nucleotide-binding</keyword>
<dbReference type="PROSITE" id="PS50006">
    <property type="entry name" value="FHA_DOMAIN"/>
    <property type="match status" value="1"/>
</dbReference>
<keyword evidence="1" id="KW-0597">Phosphoprotein</keyword>
<protein>
    <submittedName>
        <fullName evidence="9">FHA domain-containing protein</fullName>
    </submittedName>
</protein>
<feature type="transmembrane region" description="Helical" evidence="6">
    <location>
        <begin position="261"/>
        <end position="279"/>
    </location>
</feature>
<dbReference type="CDD" id="cd01127">
    <property type="entry name" value="TrwB_TraG_TraD_VirD4"/>
    <property type="match status" value="1"/>
</dbReference>
<dbReference type="Proteomes" id="UP000481339">
    <property type="component" value="Unassembled WGS sequence"/>
</dbReference>
<dbReference type="InterPro" id="IPR008984">
    <property type="entry name" value="SMAD_FHA_dom_sf"/>
</dbReference>
<evidence type="ECO:0000256" key="6">
    <source>
        <dbReference type="SAM" id="Phobius"/>
    </source>
</evidence>
<feature type="region of interest" description="Disordered" evidence="5">
    <location>
        <begin position="33"/>
        <end position="85"/>
    </location>
</feature>
<feature type="binding site" evidence="4">
    <location>
        <begin position="739"/>
        <end position="746"/>
    </location>
    <ligand>
        <name>ATP</name>
        <dbReference type="ChEBI" id="CHEBI:30616"/>
    </ligand>
</feature>
<dbReference type="InterPro" id="IPR000253">
    <property type="entry name" value="FHA_dom"/>
</dbReference>
<evidence type="ECO:0000256" key="2">
    <source>
        <dbReference type="ARBA" id="ARBA00022741"/>
    </source>
</evidence>
<keyword evidence="3 4" id="KW-0067">ATP-binding</keyword>
<comment type="caution">
    <text evidence="9">The sequence shown here is derived from an EMBL/GenBank/DDBJ whole genome shotgun (WGS) entry which is preliminary data.</text>
</comment>
<feature type="region of interest" description="Disordered" evidence="5">
    <location>
        <begin position="689"/>
        <end position="711"/>
    </location>
</feature>
<reference evidence="9 10" key="1">
    <citation type="submission" date="2019-09" db="EMBL/GenBank/DDBJ databases">
        <title>Phylogeny of genus Pseudoclavibacter and closely related genus.</title>
        <authorList>
            <person name="Li Y."/>
        </authorList>
    </citation>
    <scope>NUCLEOTIDE SEQUENCE [LARGE SCALE GENOMIC DNA]</scope>
    <source>
        <strain evidence="9 10">JCM 16921</strain>
    </source>
</reference>